<dbReference type="AlphaFoldDB" id="A0A5B9MQP2"/>
<sequence length="330" mass="38519">MGVSVDELIQSAERWDPLRWEHQYLCGSYKKPTGFFKEPEIWVRDKERSLHHDHHSYRKSELTPETQRQLKVEVFAAMTIALQRFLPSVALDSDSSTIVWLCTYPMSNDSEWLERESARFLNPKTRYDQFAAERGYMDASKNSSASSLFREILSEHAGYMIEPGEESQHRNPARIAEDKETEKRTLLIREIMRQYDLEEFETLPLVRFEQFFDDNFDEQSIAANAVWKEIPNLDGIFAELRRISELPTVADVYVTIHECPEEDDEEDLNIWPQAEGLVVITTLGRESLQSELSALKPDFCYEGWAYDGHEATRPVPELEEGYWAYTIGWD</sequence>
<dbReference type="EMBL" id="CP036264">
    <property type="protein sequence ID" value="QEG02175.1"/>
    <property type="molecule type" value="Genomic_DNA"/>
</dbReference>
<protein>
    <submittedName>
        <fullName evidence="1">Uncharacterized protein</fullName>
    </submittedName>
</protein>
<accession>A0A5B9MQP2</accession>
<gene>
    <name evidence="1" type="ORF">Mal15_62600</name>
</gene>
<reference evidence="1 2" key="1">
    <citation type="submission" date="2019-02" db="EMBL/GenBank/DDBJ databases">
        <title>Planctomycetal bacteria perform biofilm scaping via a novel small molecule.</title>
        <authorList>
            <person name="Jeske O."/>
            <person name="Boedeker C."/>
            <person name="Wiegand S."/>
            <person name="Breitling P."/>
            <person name="Kallscheuer N."/>
            <person name="Jogler M."/>
            <person name="Rohde M."/>
            <person name="Petersen J."/>
            <person name="Medema M.H."/>
            <person name="Surup F."/>
            <person name="Jogler C."/>
        </authorList>
    </citation>
    <scope>NUCLEOTIDE SEQUENCE [LARGE SCALE GENOMIC DNA]</scope>
    <source>
        <strain evidence="1 2">Mal15</strain>
    </source>
</reference>
<keyword evidence="2" id="KW-1185">Reference proteome</keyword>
<name>A0A5B9MQP2_9BACT</name>
<evidence type="ECO:0000313" key="1">
    <source>
        <dbReference type="EMBL" id="QEG02175.1"/>
    </source>
</evidence>
<dbReference type="KEGG" id="smam:Mal15_62600"/>
<organism evidence="1 2">
    <name type="scientific">Stieleria maiorica</name>
    <dbReference type="NCBI Taxonomy" id="2795974"/>
    <lineage>
        <taxon>Bacteria</taxon>
        <taxon>Pseudomonadati</taxon>
        <taxon>Planctomycetota</taxon>
        <taxon>Planctomycetia</taxon>
        <taxon>Pirellulales</taxon>
        <taxon>Pirellulaceae</taxon>
        <taxon>Stieleria</taxon>
    </lineage>
</organism>
<evidence type="ECO:0000313" key="2">
    <source>
        <dbReference type="Proteomes" id="UP000321353"/>
    </source>
</evidence>
<dbReference type="Proteomes" id="UP000321353">
    <property type="component" value="Chromosome"/>
</dbReference>
<proteinExistence type="predicted"/>